<evidence type="ECO:0000313" key="2">
    <source>
        <dbReference type="EMBL" id="RMZ95510.1"/>
    </source>
</evidence>
<feature type="region of interest" description="Disordered" evidence="1">
    <location>
        <begin position="1"/>
        <end position="24"/>
    </location>
</feature>
<proteinExistence type="predicted"/>
<name>A0A3M7P9Q7_BRAPC</name>
<organism evidence="2 3">
    <name type="scientific">Brachionus plicatilis</name>
    <name type="common">Marine rotifer</name>
    <name type="synonym">Brachionus muelleri</name>
    <dbReference type="NCBI Taxonomy" id="10195"/>
    <lineage>
        <taxon>Eukaryota</taxon>
        <taxon>Metazoa</taxon>
        <taxon>Spiralia</taxon>
        <taxon>Gnathifera</taxon>
        <taxon>Rotifera</taxon>
        <taxon>Eurotatoria</taxon>
        <taxon>Monogononta</taxon>
        <taxon>Pseudotrocha</taxon>
        <taxon>Ploima</taxon>
        <taxon>Brachionidae</taxon>
        <taxon>Brachionus</taxon>
    </lineage>
</organism>
<gene>
    <name evidence="2" type="ORF">BpHYR1_018553</name>
</gene>
<accession>A0A3M7P9Q7</accession>
<evidence type="ECO:0000313" key="3">
    <source>
        <dbReference type="Proteomes" id="UP000276133"/>
    </source>
</evidence>
<sequence length="78" mass="9092">MLHFSAPNKNPIPIGEKRKPGRPTKAKQALIVQRVLIKHKIGDLITMSVFYKNRKFKKKADFLLSKGFYPFDETIYDK</sequence>
<evidence type="ECO:0000256" key="1">
    <source>
        <dbReference type="SAM" id="MobiDB-lite"/>
    </source>
</evidence>
<dbReference type="Proteomes" id="UP000276133">
    <property type="component" value="Unassembled WGS sequence"/>
</dbReference>
<keyword evidence="3" id="KW-1185">Reference proteome</keyword>
<dbReference type="EMBL" id="REGN01012390">
    <property type="protein sequence ID" value="RMZ95510.1"/>
    <property type="molecule type" value="Genomic_DNA"/>
</dbReference>
<reference evidence="2 3" key="1">
    <citation type="journal article" date="2018" name="Sci. Rep.">
        <title>Genomic signatures of local adaptation to the degree of environmental predictability in rotifers.</title>
        <authorList>
            <person name="Franch-Gras L."/>
            <person name="Hahn C."/>
            <person name="Garcia-Roger E.M."/>
            <person name="Carmona M.J."/>
            <person name="Serra M."/>
            <person name="Gomez A."/>
        </authorList>
    </citation>
    <scope>NUCLEOTIDE SEQUENCE [LARGE SCALE GENOMIC DNA]</scope>
    <source>
        <strain evidence="2">HYR1</strain>
    </source>
</reference>
<comment type="caution">
    <text evidence="2">The sequence shown here is derived from an EMBL/GenBank/DDBJ whole genome shotgun (WGS) entry which is preliminary data.</text>
</comment>
<protein>
    <submittedName>
        <fullName evidence="2">Uncharacterized protein</fullName>
    </submittedName>
</protein>
<dbReference type="AlphaFoldDB" id="A0A3M7P9Q7"/>